<proteinExistence type="predicted"/>
<dbReference type="InterPro" id="IPR001387">
    <property type="entry name" value="Cro/C1-type_HTH"/>
</dbReference>
<name>A0A1I5TWD1_9RHOB</name>
<dbReference type="PROSITE" id="PS50943">
    <property type="entry name" value="HTH_CROC1"/>
    <property type="match status" value="1"/>
</dbReference>
<evidence type="ECO:0000259" key="1">
    <source>
        <dbReference type="PROSITE" id="PS50943"/>
    </source>
</evidence>
<dbReference type="Proteomes" id="UP000199356">
    <property type="component" value="Unassembled WGS sequence"/>
</dbReference>
<accession>A0A1I5TWD1</accession>
<sequence length="88" mass="9809">MGKSDTSRFGALFEEALARHSMRKIEAAERLSVSRAYVSKIARGKGSVLPERIDAISEKLGFSEEETRRLHRAAALDAGFRLDLPDDF</sequence>
<dbReference type="SMART" id="SM00530">
    <property type="entry name" value="HTH_XRE"/>
    <property type="match status" value="1"/>
</dbReference>
<dbReference type="RefSeq" id="WP_177215204.1">
    <property type="nucleotide sequence ID" value="NZ_FOXA01000015.1"/>
</dbReference>
<dbReference type="CDD" id="cd00093">
    <property type="entry name" value="HTH_XRE"/>
    <property type="match status" value="1"/>
</dbReference>
<gene>
    <name evidence="2" type="ORF">SAMN04488047_11565</name>
</gene>
<evidence type="ECO:0000313" key="2">
    <source>
        <dbReference type="EMBL" id="SFP87365.1"/>
    </source>
</evidence>
<organism evidence="2 3">
    <name type="scientific">Tranquillimonas alkanivorans</name>
    <dbReference type="NCBI Taxonomy" id="441119"/>
    <lineage>
        <taxon>Bacteria</taxon>
        <taxon>Pseudomonadati</taxon>
        <taxon>Pseudomonadota</taxon>
        <taxon>Alphaproteobacteria</taxon>
        <taxon>Rhodobacterales</taxon>
        <taxon>Roseobacteraceae</taxon>
        <taxon>Tranquillimonas</taxon>
    </lineage>
</organism>
<dbReference type="InterPro" id="IPR010982">
    <property type="entry name" value="Lambda_DNA-bd_dom_sf"/>
</dbReference>
<dbReference type="AlphaFoldDB" id="A0A1I5TWD1"/>
<dbReference type="SUPFAM" id="SSF47413">
    <property type="entry name" value="lambda repressor-like DNA-binding domains"/>
    <property type="match status" value="1"/>
</dbReference>
<feature type="domain" description="HTH cro/C1-type" evidence="1">
    <location>
        <begin position="26"/>
        <end position="67"/>
    </location>
</feature>
<dbReference type="Gene3D" id="1.10.260.40">
    <property type="entry name" value="lambda repressor-like DNA-binding domains"/>
    <property type="match status" value="1"/>
</dbReference>
<dbReference type="Pfam" id="PF01381">
    <property type="entry name" value="HTH_3"/>
    <property type="match status" value="1"/>
</dbReference>
<protein>
    <submittedName>
        <fullName evidence="2">Helix-turn-helix domain-containing protein</fullName>
    </submittedName>
</protein>
<keyword evidence="3" id="KW-1185">Reference proteome</keyword>
<evidence type="ECO:0000313" key="3">
    <source>
        <dbReference type="Proteomes" id="UP000199356"/>
    </source>
</evidence>
<dbReference type="GO" id="GO:0003677">
    <property type="term" value="F:DNA binding"/>
    <property type="evidence" value="ECO:0007669"/>
    <property type="project" value="InterPro"/>
</dbReference>
<dbReference type="EMBL" id="FOXA01000015">
    <property type="protein sequence ID" value="SFP87365.1"/>
    <property type="molecule type" value="Genomic_DNA"/>
</dbReference>
<reference evidence="2 3" key="1">
    <citation type="submission" date="2016-10" db="EMBL/GenBank/DDBJ databases">
        <authorList>
            <person name="de Groot N.N."/>
        </authorList>
    </citation>
    <scope>NUCLEOTIDE SEQUENCE [LARGE SCALE GENOMIC DNA]</scope>
    <source>
        <strain evidence="2 3">DSM 19547</strain>
    </source>
</reference>